<sequence length="68" mass="7731">MRRSVEEPREDVWVLRCWSGNPALLSAAFVDPQPGGQTTSNESRGSAGYKRHRIVEFETPFKRHMPSS</sequence>
<dbReference type="AlphaFoldDB" id="A0A8S4SK83"/>
<keyword evidence="2" id="KW-1185">Reference proteome</keyword>
<evidence type="ECO:0000313" key="2">
    <source>
        <dbReference type="Proteomes" id="UP000838756"/>
    </source>
</evidence>
<organism evidence="1 2">
    <name type="scientific">Pararge aegeria aegeria</name>
    <dbReference type="NCBI Taxonomy" id="348720"/>
    <lineage>
        <taxon>Eukaryota</taxon>
        <taxon>Metazoa</taxon>
        <taxon>Ecdysozoa</taxon>
        <taxon>Arthropoda</taxon>
        <taxon>Hexapoda</taxon>
        <taxon>Insecta</taxon>
        <taxon>Pterygota</taxon>
        <taxon>Neoptera</taxon>
        <taxon>Endopterygota</taxon>
        <taxon>Lepidoptera</taxon>
        <taxon>Glossata</taxon>
        <taxon>Ditrysia</taxon>
        <taxon>Papilionoidea</taxon>
        <taxon>Nymphalidae</taxon>
        <taxon>Satyrinae</taxon>
        <taxon>Satyrini</taxon>
        <taxon>Parargina</taxon>
        <taxon>Pararge</taxon>
    </lineage>
</organism>
<reference evidence="1" key="1">
    <citation type="submission" date="2022-03" db="EMBL/GenBank/DDBJ databases">
        <authorList>
            <person name="Lindestad O."/>
        </authorList>
    </citation>
    <scope>NUCLEOTIDE SEQUENCE</scope>
</reference>
<dbReference type="EMBL" id="CAKXAJ010026296">
    <property type="protein sequence ID" value="CAH2265952.1"/>
    <property type="molecule type" value="Genomic_DNA"/>
</dbReference>
<comment type="caution">
    <text evidence="1">The sequence shown here is derived from an EMBL/GenBank/DDBJ whole genome shotgun (WGS) entry which is preliminary data.</text>
</comment>
<name>A0A8S4SK83_9NEOP</name>
<dbReference type="OrthoDB" id="7466345at2759"/>
<dbReference type="Proteomes" id="UP000838756">
    <property type="component" value="Unassembled WGS sequence"/>
</dbReference>
<gene>
    <name evidence="1" type="primary">jg5851</name>
    <name evidence="1" type="ORF">PAEG_LOCUS25128</name>
</gene>
<accession>A0A8S4SK83</accession>
<proteinExistence type="predicted"/>
<evidence type="ECO:0000313" key="1">
    <source>
        <dbReference type="EMBL" id="CAH2265952.1"/>
    </source>
</evidence>
<protein>
    <submittedName>
        <fullName evidence="1">Jg5851 protein</fullName>
    </submittedName>
</protein>